<dbReference type="EMBL" id="SRLO01000159">
    <property type="protein sequence ID" value="TNN70730.1"/>
    <property type="molecule type" value="Genomic_DNA"/>
</dbReference>
<evidence type="ECO:0000313" key="2">
    <source>
        <dbReference type="Proteomes" id="UP000314294"/>
    </source>
</evidence>
<sequence length="77" mass="8198">MTFANAVYLLRRSPCRCSVVHTVLADATCRASCANTPNSDVSAAAAVLTLSVPIDVPELQRRPLRTSVLRQLSVATA</sequence>
<dbReference type="Proteomes" id="UP000314294">
    <property type="component" value="Unassembled WGS sequence"/>
</dbReference>
<protein>
    <submittedName>
        <fullName evidence="1">Uncharacterized protein</fullName>
    </submittedName>
</protein>
<reference evidence="1 2" key="1">
    <citation type="submission" date="2019-03" db="EMBL/GenBank/DDBJ databases">
        <title>First draft genome of Liparis tanakae, snailfish: a comprehensive survey of snailfish specific genes.</title>
        <authorList>
            <person name="Kim W."/>
            <person name="Song I."/>
            <person name="Jeong J.-H."/>
            <person name="Kim D."/>
            <person name="Kim S."/>
            <person name="Ryu S."/>
            <person name="Song J.Y."/>
            <person name="Lee S.K."/>
        </authorList>
    </citation>
    <scope>NUCLEOTIDE SEQUENCE [LARGE SCALE GENOMIC DNA]</scope>
    <source>
        <tissue evidence="1">Muscle</tissue>
    </source>
</reference>
<proteinExistence type="predicted"/>
<evidence type="ECO:0000313" key="1">
    <source>
        <dbReference type="EMBL" id="TNN70730.1"/>
    </source>
</evidence>
<comment type="caution">
    <text evidence="1">The sequence shown here is derived from an EMBL/GenBank/DDBJ whole genome shotgun (WGS) entry which is preliminary data.</text>
</comment>
<gene>
    <name evidence="1" type="ORF">EYF80_019013</name>
</gene>
<accession>A0A4Z2HYW3</accession>
<keyword evidence="2" id="KW-1185">Reference proteome</keyword>
<name>A0A4Z2HYW3_9TELE</name>
<organism evidence="1 2">
    <name type="scientific">Liparis tanakae</name>
    <name type="common">Tanaka's snailfish</name>
    <dbReference type="NCBI Taxonomy" id="230148"/>
    <lineage>
        <taxon>Eukaryota</taxon>
        <taxon>Metazoa</taxon>
        <taxon>Chordata</taxon>
        <taxon>Craniata</taxon>
        <taxon>Vertebrata</taxon>
        <taxon>Euteleostomi</taxon>
        <taxon>Actinopterygii</taxon>
        <taxon>Neopterygii</taxon>
        <taxon>Teleostei</taxon>
        <taxon>Neoteleostei</taxon>
        <taxon>Acanthomorphata</taxon>
        <taxon>Eupercaria</taxon>
        <taxon>Perciformes</taxon>
        <taxon>Cottioidei</taxon>
        <taxon>Cottales</taxon>
        <taxon>Liparidae</taxon>
        <taxon>Liparis</taxon>
    </lineage>
</organism>
<dbReference type="AlphaFoldDB" id="A0A4Z2HYW3"/>